<dbReference type="InterPro" id="IPR009061">
    <property type="entry name" value="DNA-bd_dom_put_sf"/>
</dbReference>
<dbReference type="OrthoDB" id="1028470at2"/>
<evidence type="ECO:0000259" key="1">
    <source>
        <dbReference type="Pfam" id="PF12728"/>
    </source>
</evidence>
<organism evidence="2 3">
    <name type="scientific">Alienimonas californiensis</name>
    <dbReference type="NCBI Taxonomy" id="2527989"/>
    <lineage>
        <taxon>Bacteria</taxon>
        <taxon>Pseudomonadati</taxon>
        <taxon>Planctomycetota</taxon>
        <taxon>Planctomycetia</taxon>
        <taxon>Planctomycetales</taxon>
        <taxon>Planctomycetaceae</taxon>
        <taxon>Alienimonas</taxon>
    </lineage>
</organism>
<reference evidence="2 3" key="1">
    <citation type="submission" date="2019-02" db="EMBL/GenBank/DDBJ databases">
        <title>Deep-cultivation of Planctomycetes and their phenomic and genomic characterization uncovers novel biology.</title>
        <authorList>
            <person name="Wiegand S."/>
            <person name="Jogler M."/>
            <person name="Boedeker C."/>
            <person name="Pinto D."/>
            <person name="Vollmers J."/>
            <person name="Rivas-Marin E."/>
            <person name="Kohn T."/>
            <person name="Peeters S.H."/>
            <person name="Heuer A."/>
            <person name="Rast P."/>
            <person name="Oberbeckmann S."/>
            <person name="Bunk B."/>
            <person name="Jeske O."/>
            <person name="Meyerdierks A."/>
            <person name="Storesund J.E."/>
            <person name="Kallscheuer N."/>
            <person name="Luecker S."/>
            <person name="Lage O.M."/>
            <person name="Pohl T."/>
            <person name="Merkel B.J."/>
            <person name="Hornburger P."/>
            <person name="Mueller R.-W."/>
            <person name="Bruemmer F."/>
            <person name="Labrenz M."/>
            <person name="Spormann A.M."/>
            <person name="Op den Camp H."/>
            <person name="Overmann J."/>
            <person name="Amann R."/>
            <person name="Jetten M.S.M."/>
            <person name="Mascher T."/>
            <person name="Medema M.H."/>
            <person name="Devos D.P."/>
            <person name="Kaster A.-K."/>
            <person name="Ovreas L."/>
            <person name="Rohde M."/>
            <person name="Galperin M.Y."/>
            <person name="Jogler C."/>
        </authorList>
    </citation>
    <scope>NUCLEOTIDE SEQUENCE [LARGE SCALE GENOMIC DNA]</scope>
    <source>
        <strain evidence="2 3">CA12</strain>
    </source>
</reference>
<dbReference type="Proteomes" id="UP000318741">
    <property type="component" value="Chromosome"/>
</dbReference>
<dbReference type="AlphaFoldDB" id="A0A517P5F3"/>
<name>A0A517P5F3_9PLAN</name>
<protein>
    <submittedName>
        <fullName evidence="2">Helix-turn-helix domain protein</fullName>
    </submittedName>
</protein>
<dbReference type="KEGG" id="acaf:CA12_06840"/>
<proteinExistence type="predicted"/>
<evidence type="ECO:0000313" key="2">
    <source>
        <dbReference type="EMBL" id="QDT14608.1"/>
    </source>
</evidence>
<dbReference type="InterPro" id="IPR041657">
    <property type="entry name" value="HTH_17"/>
</dbReference>
<dbReference type="Pfam" id="PF12728">
    <property type="entry name" value="HTH_17"/>
    <property type="match status" value="1"/>
</dbReference>
<gene>
    <name evidence="2" type="ORF">CA12_06840</name>
</gene>
<feature type="domain" description="Helix-turn-helix" evidence="1">
    <location>
        <begin position="308"/>
        <end position="357"/>
    </location>
</feature>
<dbReference type="RefSeq" id="WP_145357487.1">
    <property type="nucleotide sequence ID" value="NZ_CP036265.1"/>
</dbReference>
<accession>A0A517P5F3</accession>
<dbReference type="SUPFAM" id="SSF46955">
    <property type="entry name" value="Putative DNA-binding domain"/>
    <property type="match status" value="1"/>
</dbReference>
<dbReference type="EMBL" id="CP036265">
    <property type="protein sequence ID" value="QDT14608.1"/>
    <property type="molecule type" value="Genomic_DNA"/>
</dbReference>
<evidence type="ECO:0000313" key="3">
    <source>
        <dbReference type="Proteomes" id="UP000318741"/>
    </source>
</evidence>
<sequence>MSRGPADDLLGRGTRRLALQLELIRREAGRQLGGEPLPVLYMQAVPPFRQASAAPYPLPSPEEVHQILTTGIFDGRPATAWLNPAEDPGDGPLGDSLGPQGHISTVSRALAGWGTGESSDWSFDFSAAVRLPGHRGGASDALAETESKVRAHLALLRRAGEHLAAAPAEVHQRLFPDGSDEILAGDGGGPPEPLKLWLPAVVHLSLNLPDDHAFKQSPRWLYRLSNLDEYEKDGHHSRWGTEECFFDPLDAGKSARHDLADWWYLAFDDLIRMTADACSALQSLLFRIGNERRNEARPPARGPSWTPWFDTAQVKNILSLTDRTLRRWRKEGRLPRFEVEKAGSFNRYRFDPAELEEHPDFNRAAFDAAVQWCEERARRGAGKPPGGGER</sequence>
<keyword evidence="3" id="KW-1185">Reference proteome</keyword>